<dbReference type="RefSeq" id="WP_259530463.1">
    <property type="nucleotide sequence ID" value="NZ_JANLCK010000011.1"/>
</dbReference>
<dbReference type="SUPFAM" id="SSF48008">
    <property type="entry name" value="GntR ligand-binding domain-like"/>
    <property type="match status" value="1"/>
</dbReference>
<dbReference type="Gene3D" id="1.10.10.10">
    <property type="entry name" value="Winged helix-like DNA-binding domain superfamily/Winged helix DNA-binding domain"/>
    <property type="match status" value="1"/>
</dbReference>
<dbReference type="GO" id="GO:0003700">
    <property type="term" value="F:DNA-binding transcription factor activity"/>
    <property type="evidence" value="ECO:0007669"/>
    <property type="project" value="InterPro"/>
</dbReference>
<protein>
    <submittedName>
        <fullName evidence="5">GntR family transcriptional regulator</fullName>
    </submittedName>
</protein>
<evidence type="ECO:0000313" key="5">
    <source>
        <dbReference type="EMBL" id="MCS5727472.1"/>
    </source>
</evidence>
<keyword evidence="3" id="KW-0804">Transcription</keyword>
<dbReference type="Proteomes" id="UP001165587">
    <property type="component" value="Unassembled WGS sequence"/>
</dbReference>
<keyword evidence="1" id="KW-0805">Transcription regulation</keyword>
<evidence type="ECO:0000256" key="2">
    <source>
        <dbReference type="ARBA" id="ARBA00023125"/>
    </source>
</evidence>
<dbReference type="SMART" id="SM00895">
    <property type="entry name" value="FCD"/>
    <property type="match status" value="1"/>
</dbReference>
<feature type="domain" description="HTH gntR-type" evidence="4">
    <location>
        <begin position="9"/>
        <end position="76"/>
    </location>
</feature>
<dbReference type="EMBL" id="JANLCK010000011">
    <property type="protein sequence ID" value="MCS5727472.1"/>
    <property type="molecule type" value="Genomic_DNA"/>
</dbReference>
<organism evidence="5 6">
    <name type="scientific">Herbiconiux oxytropis</name>
    <dbReference type="NCBI Taxonomy" id="2970915"/>
    <lineage>
        <taxon>Bacteria</taxon>
        <taxon>Bacillati</taxon>
        <taxon>Actinomycetota</taxon>
        <taxon>Actinomycetes</taxon>
        <taxon>Micrococcales</taxon>
        <taxon>Microbacteriaceae</taxon>
        <taxon>Herbiconiux</taxon>
    </lineage>
</organism>
<dbReference type="InterPro" id="IPR011711">
    <property type="entry name" value="GntR_C"/>
</dbReference>
<dbReference type="Pfam" id="PF07729">
    <property type="entry name" value="FCD"/>
    <property type="match status" value="1"/>
</dbReference>
<dbReference type="SUPFAM" id="SSF46785">
    <property type="entry name" value="Winged helix' DNA-binding domain"/>
    <property type="match status" value="1"/>
</dbReference>
<dbReference type="Pfam" id="PF00392">
    <property type="entry name" value="GntR"/>
    <property type="match status" value="1"/>
</dbReference>
<name>A0AA41XG97_9MICO</name>
<evidence type="ECO:0000256" key="3">
    <source>
        <dbReference type="ARBA" id="ARBA00023163"/>
    </source>
</evidence>
<dbReference type="SMART" id="SM00345">
    <property type="entry name" value="HTH_GNTR"/>
    <property type="match status" value="1"/>
</dbReference>
<reference evidence="5" key="1">
    <citation type="submission" date="2022-08" db="EMBL/GenBank/DDBJ databases">
        <authorList>
            <person name="Deng Y."/>
            <person name="Han X.-F."/>
            <person name="Zhang Y.-Q."/>
        </authorList>
    </citation>
    <scope>NUCLEOTIDE SEQUENCE</scope>
    <source>
        <strain evidence="5">CPCC 203407</strain>
    </source>
</reference>
<keyword evidence="2" id="KW-0238">DNA-binding</keyword>
<keyword evidence="6" id="KW-1185">Reference proteome</keyword>
<evidence type="ECO:0000259" key="4">
    <source>
        <dbReference type="PROSITE" id="PS50949"/>
    </source>
</evidence>
<sequence length="237" mass="25294">MDTLGPSTENRSAAAYAALREAIMENALKPGTKLPEGDLGVHFGVSRTLIRAAIARLAAEGLVDVGKTKSATVATPSREEAFEAFEVRRALEREVVRLVALRWDEPLHAALLAQIDQEREASEAGRHKLSVRLAAEFHILLAEMTGNSLLRRYVFEVLGRTTLILAVYGVAHPQDDSLAEHVALVEALAAGDVGAAERLVDAHIASVEGRALQPLPAEEPAGLGEILGRFSGRSVGA</sequence>
<evidence type="ECO:0000256" key="1">
    <source>
        <dbReference type="ARBA" id="ARBA00023015"/>
    </source>
</evidence>
<dbReference type="InterPro" id="IPR036388">
    <property type="entry name" value="WH-like_DNA-bd_sf"/>
</dbReference>
<dbReference type="InterPro" id="IPR008920">
    <property type="entry name" value="TF_FadR/GntR_C"/>
</dbReference>
<dbReference type="PANTHER" id="PTHR43537">
    <property type="entry name" value="TRANSCRIPTIONAL REGULATOR, GNTR FAMILY"/>
    <property type="match status" value="1"/>
</dbReference>
<dbReference type="Gene3D" id="1.20.120.530">
    <property type="entry name" value="GntR ligand-binding domain-like"/>
    <property type="match status" value="1"/>
</dbReference>
<dbReference type="GO" id="GO:0003677">
    <property type="term" value="F:DNA binding"/>
    <property type="evidence" value="ECO:0007669"/>
    <property type="project" value="UniProtKB-KW"/>
</dbReference>
<dbReference type="InterPro" id="IPR000524">
    <property type="entry name" value="Tscrpt_reg_HTH_GntR"/>
</dbReference>
<dbReference type="PROSITE" id="PS50949">
    <property type="entry name" value="HTH_GNTR"/>
    <property type="match status" value="1"/>
</dbReference>
<accession>A0AA41XG97</accession>
<gene>
    <name evidence="5" type="ORF">N1028_16375</name>
</gene>
<proteinExistence type="predicted"/>
<comment type="caution">
    <text evidence="5">The sequence shown here is derived from an EMBL/GenBank/DDBJ whole genome shotgun (WGS) entry which is preliminary data.</text>
</comment>
<dbReference type="InterPro" id="IPR036390">
    <property type="entry name" value="WH_DNA-bd_sf"/>
</dbReference>
<dbReference type="PANTHER" id="PTHR43537:SF53">
    <property type="entry name" value="HTH-TYPE TRANSCRIPTIONAL REPRESSOR NANR"/>
    <property type="match status" value="1"/>
</dbReference>
<evidence type="ECO:0000313" key="6">
    <source>
        <dbReference type="Proteomes" id="UP001165587"/>
    </source>
</evidence>
<dbReference type="AlphaFoldDB" id="A0AA41XG97"/>